<dbReference type="Proteomes" id="UP000503399">
    <property type="component" value="Chromosome"/>
</dbReference>
<protein>
    <submittedName>
        <fullName evidence="1">Uncharacterized protein</fullName>
    </submittedName>
</protein>
<sequence length="210" mass="23324">MEPDKPRRRSQPAAWQRGGRVSDVETVLGYMARATTQYPASQVSLGWLLANARRVQFVARHGADEVLGMTFGIHRRIEIPMVPWMGYVRGVPVPDPLIWMQAAAEWPQSLIGVQVATDDVRLSGLLAPLLTTGAQASGEAAVRSRIRTLREEVDRALDLYNAIRHIMEEEPQRAAELEAFLHMAEHDMKDLGRQLQALKAQLDGQEGGPA</sequence>
<dbReference type="EMBL" id="LR778114">
    <property type="protein sequence ID" value="CAB1129893.1"/>
    <property type="molecule type" value="Genomic_DNA"/>
</dbReference>
<dbReference type="AlphaFoldDB" id="A0A6F8ZKA9"/>
<keyword evidence="2" id="KW-1185">Reference proteome</keyword>
<reference evidence="1 2" key="1">
    <citation type="submission" date="2020-02" db="EMBL/GenBank/DDBJ databases">
        <authorList>
            <person name="Hogendoorn C."/>
        </authorList>
    </citation>
    <scope>NUCLEOTIDE SEQUENCE [LARGE SCALE GENOMIC DNA]</scope>
    <source>
        <strain evidence="1">R501</strain>
    </source>
</reference>
<gene>
    <name evidence="1" type="ORF">R50_2396</name>
</gene>
<dbReference type="KEGG" id="hfv:R50_2396"/>
<name>A0A6F8ZKA9_9FIRM</name>
<accession>A0A6F8ZKA9</accession>
<evidence type="ECO:0000313" key="1">
    <source>
        <dbReference type="EMBL" id="CAB1129893.1"/>
    </source>
</evidence>
<organism evidence="1 2">
    <name type="scientific">Candidatus Hydrogenisulfobacillus filiaventi</name>
    <dbReference type="NCBI Taxonomy" id="2707344"/>
    <lineage>
        <taxon>Bacteria</taxon>
        <taxon>Bacillati</taxon>
        <taxon>Bacillota</taxon>
        <taxon>Clostridia</taxon>
        <taxon>Eubacteriales</taxon>
        <taxon>Clostridiales Family XVII. Incertae Sedis</taxon>
        <taxon>Candidatus Hydrogenisulfobacillus</taxon>
    </lineage>
</organism>
<evidence type="ECO:0000313" key="2">
    <source>
        <dbReference type="Proteomes" id="UP000503399"/>
    </source>
</evidence>
<proteinExistence type="predicted"/>